<organism evidence="1 2">
    <name type="scientific">Populus alba x Populus x berolinensis</name>
    <dbReference type="NCBI Taxonomy" id="444605"/>
    <lineage>
        <taxon>Eukaryota</taxon>
        <taxon>Viridiplantae</taxon>
        <taxon>Streptophyta</taxon>
        <taxon>Embryophyta</taxon>
        <taxon>Tracheophyta</taxon>
        <taxon>Spermatophyta</taxon>
        <taxon>Magnoliopsida</taxon>
        <taxon>eudicotyledons</taxon>
        <taxon>Gunneridae</taxon>
        <taxon>Pentapetalae</taxon>
        <taxon>rosids</taxon>
        <taxon>fabids</taxon>
        <taxon>Malpighiales</taxon>
        <taxon>Salicaceae</taxon>
        <taxon>Saliceae</taxon>
        <taxon>Populus</taxon>
    </lineage>
</organism>
<dbReference type="Proteomes" id="UP001164929">
    <property type="component" value="Chromosome 2"/>
</dbReference>
<accession>A0AAD6REE0</accession>
<dbReference type="EMBL" id="JAQIZT010000002">
    <property type="protein sequence ID" value="KAJ7007470.1"/>
    <property type="molecule type" value="Genomic_DNA"/>
</dbReference>
<sequence>MTNLSRALGVIEDKDKAFFDFNKLAEAFNVAEEEQGRRQGGEKQREVRFFRFQVVFLKEICNEHNATSKDAAIECLFLGVTMFFFF</sequence>
<evidence type="ECO:0000313" key="2">
    <source>
        <dbReference type="Proteomes" id="UP001164929"/>
    </source>
</evidence>
<dbReference type="AlphaFoldDB" id="A0AAD6REE0"/>
<reference evidence="1" key="1">
    <citation type="journal article" date="2023" name="Mol. Ecol. Resour.">
        <title>Chromosome-level genome assembly of a triploid poplar Populus alba 'Berolinensis'.</title>
        <authorList>
            <person name="Chen S."/>
            <person name="Yu Y."/>
            <person name="Wang X."/>
            <person name="Wang S."/>
            <person name="Zhang T."/>
            <person name="Zhou Y."/>
            <person name="He R."/>
            <person name="Meng N."/>
            <person name="Wang Y."/>
            <person name="Liu W."/>
            <person name="Liu Z."/>
            <person name="Liu J."/>
            <person name="Guo Q."/>
            <person name="Huang H."/>
            <person name="Sederoff R.R."/>
            <person name="Wang G."/>
            <person name="Qu G."/>
            <person name="Chen S."/>
        </authorList>
    </citation>
    <scope>NUCLEOTIDE SEQUENCE</scope>
    <source>
        <strain evidence="1">SC-2020</strain>
    </source>
</reference>
<gene>
    <name evidence="1" type="ORF">NC653_006492</name>
</gene>
<comment type="caution">
    <text evidence="1">The sequence shown here is derived from an EMBL/GenBank/DDBJ whole genome shotgun (WGS) entry which is preliminary data.</text>
</comment>
<evidence type="ECO:0000313" key="1">
    <source>
        <dbReference type="EMBL" id="KAJ7007470.1"/>
    </source>
</evidence>
<keyword evidence="2" id="KW-1185">Reference proteome</keyword>
<protein>
    <submittedName>
        <fullName evidence="1">Uncharacterized protein</fullName>
    </submittedName>
</protein>
<name>A0AAD6REE0_9ROSI</name>
<proteinExistence type="predicted"/>